<feature type="region of interest" description="Disordered" evidence="6">
    <location>
        <begin position="268"/>
        <end position="301"/>
    </location>
</feature>
<feature type="compositionally biased region" description="Acidic residues" evidence="6">
    <location>
        <begin position="364"/>
        <end position="376"/>
    </location>
</feature>
<dbReference type="KEGG" id="sla:SERLADRAFT_438062"/>
<evidence type="ECO:0000256" key="4">
    <source>
        <dbReference type="ARBA" id="ARBA00023163"/>
    </source>
</evidence>
<dbReference type="PANTHER" id="PTHR15741">
    <property type="entry name" value="BASIC HELIX-LOOP-HELIX ZIP TRANSCRIPTION FACTOR"/>
    <property type="match status" value="1"/>
</dbReference>
<feature type="region of interest" description="Disordered" evidence="6">
    <location>
        <begin position="331"/>
        <end position="376"/>
    </location>
</feature>
<gene>
    <name evidence="8" type="ORF">SERLADRAFT_438062</name>
</gene>
<keyword evidence="4" id="KW-0804">Transcription</keyword>
<keyword evidence="3" id="KW-0238">DNA-binding</keyword>
<dbReference type="GeneID" id="18814963"/>
<evidence type="ECO:0000256" key="2">
    <source>
        <dbReference type="ARBA" id="ARBA00023015"/>
    </source>
</evidence>
<organism>
    <name type="scientific">Serpula lacrymans var. lacrymans (strain S7.9)</name>
    <name type="common">Dry rot fungus</name>
    <dbReference type="NCBI Taxonomy" id="578457"/>
    <lineage>
        <taxon>Eukaryota</taxon>
        <taxon>Fungi</taxon>
        <taxon>Dikarya</taxon>
        <taxon>Basidiomycota</taxon>
        <taxon>Agaricomycotina</taxon>
        <taxon>Agaricomycetes</taxon>
        <taxon>Agaricomycetidae</taxon>
        <taxon>Boletales</taxon>
        <taxon>Coniophorineae</taxon>
        <taxon>Serpulaceae</taxon>
        <taxon>Serpula</taxon>
    </lineage>
</organism>
<sequence>MMSLLTPSESHAFQSFLSSLDCSDFSPEWDMQLEIAHDDVQPAHGREALEKATKDLMALDAAEKWKYPLVSQPPQPLRERSVTPMNRDPHPQANCFSFLYSTRQNQRSSNPSSEFTRTKSKSKSLPVPVQTSARSRLHSPPLHRTVNPISVSTSSARHQSPSSLSSHSPLDSSASSSTLIPPVASLPPSKRSPPAETTHSNKRPRPSPSSSHDTVINSRSNSSSKPTLLSPSQKKANHIQSEQKRRANIRRGYEALCDTVPALREAIQLEEEENNRKGKKRRGRGKTNEDGDKVDGRAGPRSENVVLSKTIDYINDLLYEREDLLERMKTAQQSLPHNHPLLNRDRFSTPPLWERKWTGGEQKDGDDDEDEEEEED</sequence>
<protein>
    <recommendedName>
        <fullName evidence="7">BHLH domain-containing protein</fullName>
    </recommendedName>
</protein>
<keyword evidence="5" id="KW-0539">Nucleus</keyword>
<dbReference type="GO" id="GO:0046983">
    <property type="term" value="F:protein dimerization activity"/>
    <property type="evidence" value="ECO:0007669"/>
    <property type="project" value="InterPro"/>
</dbReference>
<evidence type="ECO:0000256" key="1">
    <source>
        <dbReference type="ARBA" id="ARBA00004123"/>
    </source>
</evidence>
<dbReference type="PROSITE" id="PS50888">
    <property type="entry name" value="BHLH"/>
    <property type="match status" value="1"/>
</dbReference>
<keyword evidence="2" id="KW-0805">Transcription regulation</keyword>
<dbReference type="GO" id="GO:0000981">
    <property type="term" value="F:DNA-binding transcription factor activity, RNA polymerase II-specific"/>
    <property type="evidence" value="ECO:0007669"/>
    <property type="project" value="TreeGrafter"/>
</dbReference>
<feature type="region of interest" description="Disordered" evidence="6">
    <location>
        <begin position="70"/>
        <end position="247"/>
    </location>
</feature>
<dbReference type="InterPro" id="IPR052207">
    <property type="entry name" value="Max-like/E-box_TFs"/>
</dbReference>
<feature type="compositionally biased region" description="Low complexity" evidence="6">
    <location>
        <begin position="154"/>
        <end position="177"/>
    </location>
</feature>
<dbReference type="Gene3D" id="4.10.280.10">
    <property type="entry name" value="Helix-loop-helix DNA-binding domain"/>
    <property type="match status" value="1"/>
</dbReference>
<accession>F8NWW8</accession>
<dbReference type="Proteomes" id="UP000008064">
    <property type="component" value="Unassembled WGS sequence"/>
</dbReference>
<dbReference type="SUPFAM" id="SSF47459">
    <property type="entry name" value="HLH, helix-loop-helix DNA-binding domain"/>
    <property type="match status" value="1"/>
</dbReference>
<feature type="compositionally biased region" description="Basic and acidic residues" evidence="6">
    <location>
        <begin position="342"/>
        <end position="363"/>
    </location>
</feature>
<dbReference type="Pfam" id="PF00010">
    <property type="entry name" value="HLH"/>
    <property type="match status" value="1"/>
</dbReference>
<reference evidence="8" key="1">
    <citation type="submission" date="2011-04" db="EMBL/GenBank/DDBJ databases">
        <title>Evolution of plant cell wall degrading machinery underlies the functional diversity of forest fungi.</title>
        <authorList>
            <consortium name="US DOE Joint Genome Institute (JGI-PGF)"/>
            <person name="Eastwood D.C."/>
            <person name="Floudas D."/>
            <person name="Binder M."/>
            <person name="Majcherczyk A."/>
            <person name="Schneider P."/>
            <person name="Aerts A."/>
            <person name="Asiegbu F.O."/>
            <person name="Baker S.E."/>
            <person name="Barry K."/>
            <person name="Bendiksby M."/>
            <person name="Blumentritt M."/>
            <person name="Coutinho P.M."/>
            <person name="Cullen D."/>
            <person name="Cullen D."/>
            <person name="Gathman A."/>
            <person name="Goodell B."/>
            <person name="Henrissat B."/>
            <person name="Ihrmark K."/>
            <person name="Kauserud H."/>
            <person name="Kohler A."/>
            <person name="LaButti K."/>
            <person name="Lapidus A."/>
            <person name="Lavin J.L."/>
            <person name="Lee Y.-H."/>
            <person name="Lindquist E."/>
            <person name="Lilly W."/>
            <person name="Lucas S."/>
            <person name="Morin E."/>
            <person name="Murat C."/>
            <person name="Oguiza J.A."/>
            <person name="Park J."/>
            <person name="Pisabarro A.G."/>
            <person name="Riley R."/>
            <person name="Rosling A."/>
            <person name="Salamov A."/>
            <person name="Schmidt O."/>
            <person name="Schmutz J."/>
            <person name="Skrede I."/>
            <person name="Stenlid J."/>
            <person name="Wiebenga A."/>
            <person name="Xie X."/>
            <person name="Kues U."/>
            <person name="Hibbett D.S."/>
            <person name="Hoffmeister D."/>
            <person name="Hogberg N."/>
            <person name="Martin F."/>
            <person name="Grigoriev I.V."/>
            <person name="Watkinson S.C."/>
        </authorList>
    </citation>
    <scope>NUCLEOTIDE SEQUENCE</scope>
    <source>
        <strain evidence="8">S7.9</strain>
    </source>
</reference>
<evidence type="ECO:0000313" key="8">
    <source>
        <dbReference type="EMBL" id="EGO24444.1"/>
    </source>
</evidence>
<feature type="compositionally biased region" description="Basic and acidic residues" evidence="6">
    <location>
        <begin position="286"/>
        <end position="300"/>
    </location>
</feature>
<dbReference type="HOGENOM" id="CLU_051713_0_0_1"/>
<evidence type="ECO:0000256" key="3">
    <source>
        <dbReference type="ARBA" id="ARBA00023125"/>
    </source>
</evidence>
<dbReference type="OrthoDB" id="5778525at2759"/>
<name>F8NWW8_SERL9</name>
<evidence type="ECO:0000256" key="5">
    <source>
        <dbReference type="ARBA" id="ARBA00023242"/>
    </source>
</evidence>
<feature type="compositionally biased region" description="Polar residues" evidence="6">
    <location>
        <begin position="99"/>
        <end position="115"/>
    </location>
</feature>
<dbReference type="PANTHER" id="PTHR15741:SF27">
    <property type="entry name" value="TRANSCRIPTION FACTOR AP-4"/>
    <property type="match status" value="1"/>
</dbReference>
<dbReference type="RefSeq" id="XP_007318463.1">
    <property type="nucleotide sequence ID" value="XM_007318401.1"/>
</dbReference>
<feature type="domain" description="BHLH" evidence="7">
    <location>
        <begin position="233"/>
        <end position="317"/>
    </location>
</feature>
<evidence type="ECO:0000259" key="7">
    <source>
        <dbReference type="PROSITE" id="PS50888"/>
    </source>
</evidence>
<dbReference type="InterPro" id="IPR036638">
    <property type="entry name" value="HLH_DNA-bd_sf"/>
</dbReference>
<dbReference type="GO" id="GO:0005634">
    <property type="term" value="C:nucleus"/>
    <property type="evidence" value="ECO:0007669"/>
    <property type="project" value="UniProtKB-SubCell"/>
</dbReference>
<dbReference type="InterPro" id="IPR011598">
    <property type="entry name" value="bHLH_dom"/>
</dbReference>
<dbReference type="EMBL" id="GL945434">
    <property type="protein sequence ID" value="EGO24444.1"/>
    <property type="molecule type" value="Genomic_DNA"/>
</dbReference>
<evidence type="ECO:0000256" key="6">
    <source>
        <dbReference type="SAM" id="MobiDB-lite"/>
    </source>
</evidence>
<dbReference type="AlphaFoldDB" id="F8NWW8"/>
<feature type="compositionally biased region" description="Polar residues" evidence="6">
    <location>
        <begin position="212"/>
        <end position="240"/>
    </location>
</feature>
<dbReference type="GO" id="GO:0000978">
    <property type="term" value="F:RNA polymerase II cis-regulatory region sequence-specific DNA binding"/>
    <property type="evidence" value="ECO:0007669"/>
    <property type="project" value="TreeGrafter"/>
</dbReference>
<comment type="subcellular location">
    <subcellularLocation>
        <location evidence="1">Nucleus</location>
    </subcellularLocation>
</comment>
<proteinExistence type="predicted"/>